<comment type="caution">
    <text evidence="3">The sequence shown here is derived from an EMBL/GenBank/DDBJ whole genome shotgun (WGS) entry which is preliminary data.</text>
</comment>
<sequence length="152" mass="16210">MTIETILLAVGPNDRDQIGRLTEETLDVAGPTGATVVVGHVFTRDEYEDALEKLEFDRDTGEVSPDDVAGRHASVRDIVDRLDEADVDYEVRGSVGDHADSIVELAEAVAADRIVIGGERRSPAGKAVFGSTGQTVMLDSPCPVTFVRAGTK</sequence>
<dbReference type="Gene3D" id="3.40.50.620">
    <property type="entry name" value="HUPs"/>
    <property type="match status" value="1"/>
</dbReference>
<dbReference type="InterPro" id="IPR006016">
    <property type="entry name" value="UspA"/>
</dbReference>
<evidence type="ECO:0000259" key="2">
    <source>
        <dbReference type="Pfam" id="PF00582"/>
    </source>
</evidence>
<evidence type="ECO:0000313" key="3">
    <source>
        <dbReference type="EMBL" id="MFD1598715.1"/>
    </source>
</evidence>
<dbReference type="Proteomes" id="UP001597085">
    <property type="component" value="Unassembled WGS sequence"/>
</dbReference>
<dbReference type="PANTHER" id="PTHR46268:SF6">
    <property type="entry name" value="UNIVERSAL STRESS PROTEIN UP12"/>
    <property type="match status" value="1"/>
</dbReference>
<dbReference type="SUPFAM" id="SSF52402">
    <property type="entry name" value="Adenine nucleotide alpha hydrolases-like"/>
    <property type="match status" value="1"/>
</dbReference>
<accession>A0ABD6CKR2</accession>
<organism evidence="3 4">
    <name type="scientific">Halobellus rarus</name>
    <dbReference type="NCBI Taxonomy" id="1126237"/>
    <lineage>
        <taxon>Archaea</taxon>
        <taxon>Methanobacteriati</taxon>
        <taxon>Methanobacteriota</taxon>
        <taxon>Stenosarchaea group</taxon>
        <taxon>Halobacteria</taxon>
        <taxon>Halobacteriales</taxon>
        <taxon>Haloferacaceae</taxon>
        <taxon>Halobellus</taxon>
    </lineage>
</organism>
<dbReference type="PANTHER" id="PTHR46268">
    <property type="entry name" value="STRESS RESPONSE PROTEIN NHAX"/>
    <property type="match status" value="1"/>
</dbReference>
<proteinExistence type="inferred from homology"/>
<dbReference type="CDD" id="cd00293">
    <property type="entry name" value="USP-like"/>
    <property type="match status" value="1"/>
</dbReference>
<reference evidence="3 4" key="1">
    <citation type="journal article" date="2019" name="Int. J. Syst. Evol. Microbiol.">
        <title>The Global Catalogue of Microorganisms (GCM) 10K type strain sequencing project: providing services to taxonomists for standard genome sequencing and annotation.</title>
        <authorList>
            <consortium name="The Broad Institute Genomics Platform"/>
            <consortium name="The Broad Institute Genome Sequencing Center for Infectious Disease"/>
            <person name="Wu L."/>
            <person name="Ma J."/>
        </authorList>
    </citation>
    <scope>NUCLEOTIDE SEQUENCE [LARGE SCALE GENOMIC DNA]</scope>
    <source>
        <strain evidence="3 4">CGMCC 1.12121</strain>
    </source>
</reference>
<dbReference type="EMBL" id="JBHUDK010000005">
    <property type="protein sequence ID" value="MFD1598715.1"/>
    <property type="molecule type" value="Genomic_DNA"/>
</dbReference>
<evidence type="ECO:0000256" key="1">
    <source>
        <dbReference type="ARBA" id="ARBA00008791"/>
    </source>
</evidence>
<dbReference type="Pfam" id="PF00582">
    <property type="entry name" value="Usp"/>
    <property type="match status" value="1"/>
</dbReference>
<dbReference type="InterPro" id="IPR014729">
    <property type="entry name" value="Rossmann-like_a/b/a_fold"/>
</dbReference>
<name>A0ABD6CKR2_9EURY</name>
<dbReference type="RefSeq" id="WP_256419932.1">
    <property type="nucleotide sequence ID" value="NZ_JANHDI010000001.1"/>
</dbReference>
<evidence type="ECO:0000313" key="4">
    <source>
        <dbReference type="Proteomes" id="UP001597085"/>
    </source>
</evidence>
<protein>
    <submittedName>
        <fullName evidence="3">Universal stress protein</fullName>
    </submittedName>
</protein>
<dbReference type="AlphaFoldDB" id="A0ABD6CKR2"/>
<keyword evidence="4" id="KW-1185">Reference proteome</keyword>
<gene>
    <name evidence="3" type="ORF">ACFSBX_07050</name>
</gene>
<comment type="similarity">
    <text evidence="1">Belongs to the universal stress protein A family.</text>
</comment>
<feature type="domain" description="UspA" evidence="2">
    <location>
        <begin position="4"/>
        <end position="148"/>
    </location>
</feature>